<keyword evidence="1" id="KW-0489">Methyltransferase</keyword>
<dbReference type="RefSeq" id="WP_366191804.1">
    <property type="nucleotide sequence ID" value="NZ_JBFBVU010000003.1"/>
</dbReference>
<organism evidence="2 3">
    <name type="scientific">Meridianimarinicoccus marinus</name>
    <dbReference type="NCBI Taxonomy" id="3231483"/>
    <lineage>
        <taxon>Bacteria</taxon>
        <taxon>Pseudomonadati</taxon>
        <taxon>Pseudomonadota</taxon>
        <taxon>Alphaproteobacteria</taxon>
        <taxon>Rhodobacterales</taxon>
        <taxon>Paracoccaceae</taxon>
        <taxon>Meridianimarinicoccus</taxon>
    </lineage>
</organism>
<name>A0ABV3L380_9RHOB</name>
<feature type="binding site" evidence="1">
    <location>
        <position position="42"/>
    </location>
    <ligand>
        <name>S-adenosyl-L-methionine</name>
        <dbReference type="ChEBI" id="CHEBI:59789"/>
    </ligand>
</feature>
<feature type="binding site" evidence="1">
    <location>
        <begin position="137"/>
        <end position="138"/>
    </location>
    <ligand>
        <name>S-adenosyl-L-methionine</name>
        <dbReference type="ChEBI" id="CHEBI:59789"/>
    </ligand>
</feature>
<proteinExistence type="inferred from homology"/>
<reference evidence="2 3" key="1">
    <citation type="submission" date="2024-07" db="EMBL/GenBank/DDBJ databases">
        <authorList>
            <person name="Kang M."/>
        </authorList>
    </citation>
    <scope>NUCLEOTIDE SEQUENCE [LARGE SCALE GENOMIC DNA]</scope>
    <source>
        <strain evidence="2 3">DFM31</strain>
    </source>
</reference>
<comment type="function">
    <text evidence="1">Specifically methylates the adenine in position 2030 of 23S rRNA.</text>
</comment>
<keyword evidence="1" id="KW-0694">RNA-binding</keyword>
<feature type="active site" description="Proton acceptor" evidence="1">
    <location>
        <position position="158"/>
    </location>
</feature>
<dbReference type="EC" id="2.1.1.266" evidence="1"/>
<dbReference type="PANTHER" id="PTHR37426:SF1">
    <property type="entry name" value="RIBOSOMAL RNA LARGE SUBUNIT METHYLTRANSFERASE J"/>
    <property type="match status" value="1"/>
</dbReference>
<gene>
    <name evidence="1 2" type="primary">rlmJ</name>
    <name evidence="2" type="ORF">AB0T83_04255</name>
</gene>
<feature type="binding site" evidence="1">
    <location>
        <position position="97"/>
    </location>
    <ligand>
        <name>S-adenosyl-L-methionine</name>
        <dbReference type="ChEBI" id="CHEBI:59789"/>
    </ligand>
</feature>
<feature type="site" description="Interaction with substrate rRNA" evidence="1">
    <location>
        <position position="4"/>
    </location>
</feature>
<dbReference type="Pfam" id="PF04378">
    <property type="entry name" value="RsmJ"/>
    <property type="match status" value="1"/>
</dbReference>
<evidence type="ECO:0000313" key="3">
    <source>
        <dbReference type="Proteomes" id="UP001553161"/>
    </source>
</evidence>
<feature type="binding site" evidence="1">
    <location>
        <position position="19"/>
    </location>
    <ligand>
        <name>S-adenosyl-L-methionine</name>
        <dbReference type="ChEBI" id="CHEBI:59789"/>
    </ligand>
</feature>
<sequence length="258" mass="28277">MLSYQHIYHAGNAADVHKHALLALALDYLTRKPKPLTYLETHAGRALYDLSAPEAEKTGEATAGIGRMERWFAADHPYARCLAAARERAGAAAYPGSPLIASTLLRPEDRLVLAELHPREVSALRYALPAAEVLQKDGPELALSLTPPTPRRGLLLVDPSYEVKTEFETIPTLLSRIRRKWPVGVLMLWYPILASGAERPLVARLKPLSDDKSVLNEVRFPPARPGHGMIGSGLWVANAPWGFAEAAQDLAKRFATLA</sequence>
<feature type="binding site" evidence="1">
    <location>
        <position position="115"/>
    </location>
    <ligand>
        <name>S-adenosyl-L-methionine</name>
        <dbReference type="ChEBI" id="CHEBI:59789"/>
    </ligand>
</feature>
<comment type="subunit">
    <text evidence="1">Monomer.</text>
</comment>
<protein>
    <recommendedName>
        <fullName evidence="1">Ribosomal RNA large subunit methyltransferase J</fullName>
        <ecNumber evidence="1">2.1.1.266</ecNumber>
    </recommendedName>
    <alternativeName>
        <fullName evidence="1">23S rRNA (adenine(2030)-N6)-methyltransferase</fullName>
    </alternativeName>
    <alternativeName>
        <fullName evidence="1">23S rRNA m6A2030 methyltransferase</fullName>
    </alternativeName>
</protein>
<dbReference type="HAMAP" id="MF_00934">
    <property type="entry name" value="23SrRNA_methyltr_J"/>
    <property type="match status" value="1"/>
</dbReference>
<keyword evidence="1" id="KW-0808">Transferase</keyword>
<dbReference type="PANTHER" id="PTHR37426">
    <property type="entry name" value="RIBOSOMAL RNA LARGE SUBUNIT METHYLTRANSFERASE J"/>
    <property type="match status" value="1"/>
</dbReference>
<comment type="catalytic activity">
    <reaction evidence="1">
        <text>adenosine(2030) in 23S rRNA + S-adenosyl-L-methionine = N(6)-methyladenosine(2030) in 23S rRNA + S-adenosyl-L-homocysteine + H(+)</text>
        <dbReference type="Rhea" id="RHEA:43736"/>
        <dbReference type="Rhea" id="RHEA-COMP:10668"/>
        <dbReference type="Rhea" id="RHEA-COMP:10669"/>
        <dbReference type="ChEBI" id="CHEBI:15378"/>
        <dbReference type="ChEBI" id="CHEBI:57856"/>
        <dbReference type="ChEBI" id="CHEBI:59789"/>
        <dbReference type="ChEBI" id="CHEBI:74411"/>
        <dbReference type="ChEBI" id="CHEBI:74449"/>
        <dbReference type="EC" id="2.1.1.266"/>
    </reaction>
</comment>
<evidence type="ECO:0000313" key="2">
    <source>
        <dbReference type="EMBL" id="MEV8465995.1"/>
    </source>
</evidence>
<feature type="binding site" evidence="1">
    <location>
        <position position="158"/>
    </location>
    <ligand>
        <name>S-adenosyl-L-methionine</name>
        <dbReference type="ChEBI" id="CHEBI:59789"/>
    </ligand>
</feature>
<dbReference type="InterPro" id="IPR007473">
    <property type="entry name" value="RlmJ"/>
</dbReference>
<dbReference type="Proteomes" id="UP001553161">
    <property type="component" value="Unassembled WGS sequence"/>
</dbReference>
<dbReference type="SUPFAM" id="SSF53335">
    <property type="entry name" value="S-adenosyl-L-methionine-dependent methyltransferases"/>
    <property type="match status" value="1"/>
</dbReference>
<comment type="caution">
    <text evidence="2">The sequence shown here is derived from an EMBL/GenBank/DDBJ whole genome shotgun (WGS) entry which is preliminary data.</text>
</comment>
<keyword evidence="1" id="KW-0698">rRNA processing</keyword>
<keyword evidence="1" id="KW-0949">S-adenosyl-L-methionine</keyword>
<dbReference type="Gene3D" id="3.40.50.150">
    <property type="entry name" value="Vaccinia Virus protein VP39"/>
    <property type="match status" value="1"/>
</dbReference>
<dbReference type="InterPro" id="IPR029063">
    <property type="entry name" value="SAM-dependent_MTases_sf"/>
</dbReference>
<dbReference type="EMBL" id="JBFBVU010000003">
    <property type="protein sequence ID" value="MEV8465995.1"/>
    <property type="molecule type" value="Genomic_DNA"/>
</dbReference>
<comment type="similarity">
    <text evidence="1">Belongs to the RlmJ family.</text>
</comment>
<keyword evidence="3" id="KW-1185">Reference proteome</keyword>
<evidence type="ECO:0000256" key="1">
    <source>
        <dbReference type="HAMAP-Rule" id="MF_00934"/>
    </source>
</evidence>
<accession>A0ABV3L380</accession>